<organism evidence="1 2">
    <name type="scientific">Akkermansia muciniphila</name>
    <dbReference type="NCBI Taxonomy" id="239935"/>
    <lineage>
        <taxon>Bacteria</taxon>
        <taxon>Pseudomonadati</taxon>
        <taxon>Verrucomicrobiota</taxon>
        <taxon>Verrucomicrobiia</taxon>
        <taxon>Verrucomicrobiales</taxon>
        <taxon>Akkermansiaceae</taxon>
        <taxon>Akkermansia</taxon>
    </lineage>
</organism>
<dbReference type="AlphaFoldDB" id="A0AAP8TA20"/>
<proteinExistence type="predicted"/>
<sequence>MATTSLQTNLIIRLKEEDFQALEGIAEHIHIPVKDLVHGIISYALDQYSKSKTTTLNRPAA</sequence>
<dbReference type="Proteomes" id="UP000235914">
    <property type="component" value="Unassembled WGS sequence"/>
</dbReference>
<dbReference type="EMBL" id="PJKN01000001">
    <property type="protein sequence ID" value="PNC57601.1"/>
    <property type="molecule type" value="Genomic_DNA"/>
</dbReference>
<evidence type="ECO:0000313" key="2">
    <source>
        <dbReference type="Proteomes" id="UP000235914"/>
    </source>
</evidence>
<dbReference type="RefSeq" id="WP_102733896.1">
    <property type="nucleotide sequence ID" value="NZ_CP029697.1"/>
</dbReference>
<accession>A0AAP8TA20</accession>
<protein>
    <submittedName>
        <fullName evidence="1">Uncharacterized protein</fullName>
    </submittedName>
</protein>
<gene>
    <name evidence="1" type="ORF">CXU09_00535</name>
</gene>
<evidence type="ECO:0000313" key="1">
    <source>
        <dbReference type="EMBL" id="PNC57601.1"/>
    </source>
</evidence>
<reference evidence="1 2" key="1">
    <citation type="journal article" date="2017" name="BMC Genomics">
        <title>Genome sequencing of 39 Akkermansia muciniphila isolates reveals its population structure, genomic and functional diverisity, and global distribution in mammalian gut microbiotas.</title>
        <authorList>
            <person name="Guo X."/>
            <person name="Li S."/>
            <person name="Zhang J."/>
            <person name="Wu F."/>
            <person name="Li X."/>
            <person name="Wu D."/>
            <person name="Zhang M."/>
            <person name="Ou Z."/>
            <person name="Jie Z."/>
            <person name="Yan Q."/>
            <person name="Li P."/>
            <person name="Yi J."/>
            <person name="Peng Y."/>
        </authorList>
    </citation>
    <scope>NUCLEOTIDE SEQUENCE [LARGE SCALE GENOMIC DNA]</scope>
    <source>
        <strain evidence="1 2">GP43</strain>
    </source>
</reference>
<comment type="caution">
    <text evidence="1">The sequence shown here is derived from an EMBL/GenBank/DDBJ whole genome shotgun (WGS) entry which is preliminary data.</text>
</comment>
<name>A0AAP8TA20_9BACT</name>